<evidence type="ECO:0000313" key="1">
    <source>
        <dbReference type="EMBL" id="KAI5675216.1"/>
    </source>
</evidence>
<name>A0ACC0BRE3_CATRO</name>
<dbReference type="EMBL" id="CM044702">
    <property type="protein sequence ID" value="KAI5675216.1"/>
    <property type="molecule type" value="Genomic_DNA"/>
</dbReference>
<comment type="caution">
    <text evidence="1">The sequence shown here is derived from an EMBL/GenBank/DDBJ whole genome shotgun (WGS) entry which is preliminary data.</text>
</comment>
<protein>
    <submittedName>
        <fullName evidence="1">Uncharacterized protein</fullName>
    </submittedName>
</protein>
<organism evidence="1 2">
    <name type="scientific">Catharanthus roseus</name>
    <name type="common">Madagascar periwinkle</name>
    <name type="synonym">Vinca rosea</name>
    <dbReference type="NCBI Taxonomy" id="4058"/>
    <lineage>
        <taxon>Eukaryota</taxon>
        <taxon>Viridiplantae</taxon>
        <taxon>Streptophyta</taxon>
        <taxon>Embryophyta</taxon>
        <taxon>Tracheophyta</taxon>
        <taxon>Spermatophyta</taxon>
        <taxon>Magnoliopsida</taxon>
        <taxon>eudicotyledons</taxon>
        <taxon>Gunneridae</taxon>
        <taxon>Pentapetalae</taxon>
        <taxon>asterids</taxon>
        <taxon>lamiids</taxon>
        <taxon>Gentianales</taxon>
        <taxon>Apocynaceae</taxon>
        <taxon>Rauvolfioideae</taxon>
        <taxon>Vinceae</taxon>
        <taxon>Catharanthinae</taxon>
        <taxon>Catharanthus</taxon>
    </lineage>
</organism>
<proteinExistence type="predicted"/>
<gene>
    <name evidence="1" type="ORF">M9H77_06166</name>
</gene>
<sequence>MDYGLPDTNGRNEHPHGAHQRRFPGRGRGFIHRRPVVTATSQLPLRHSDMETQIHHVEQEAYTSVLRAFKAQSDAITWEKESLITELRKELRVSDEEHRVLLSRVNADDIIQEIREWRKTSRFQSGTLGGGQPGQDHLTPSPTVSTSCKKQKTLQSAGSMSLGAPSPTWQKPIQQSSLARKQSHLPGASRKEKKLKGCIFSEAQFFSEKIVQIPSWFNTYFLFLKYSSAGSTGRHKPPGRGSSGTITANIRPRAGKFDKLIGRKVWTRWPEDNKFYEAVISDYNPIEGRHALAYHINTSNEALEWVNLKEVRMNAYVSALESNLFFYFLSLIIFCSIMANTLKKLLICNKLVNQHSKTARMMKQMVEVFIYHNMSTMIFLIFILPAIRCNRGIAFDRQRQISKEDIRWESQNPGIIPETGSNGAGHESKHVAAAAVAGAGKCVLIKSVSRTDFPSSKTDSRRMSFGDIEILHTETLIKEVKRIFSKSPPDPAEIEMAKKVLKEHEQNLVDAITRLEDASDGESGNN</sequence>
<keyword evidence="2" id="KW-1185">Reference proteome</keyword>
<accession>A0ACC0BRE3</accession>
<evidence type="ECO:0000313" key="2">
    <source>
        <dbReference type="Proteomes" id="UP001060085"/>
    </source>
</evidence>
<dbReference type="Proteomes" id="UP001060085">
    <property type="component" value="Linkage Group LG02"/>
</dbReference>
<reference evidence="2" key="1">
    <citation type="journal article" date="2023" name="Nat. Plants">
        <title>Single-cell RNA sequencing provides a high-resolution roadmap for understanding the multicellular compartmentation of specialized metabolism.</title>
        <authorList>
            <person name="Sun S."/>
            <person name="Shen X."/>
            <person name="Li Y."/>
            <person name="Li Y."/>
            <person name="Wang S."/>
            <person name="Li R."/>
            <person name="Zhang H."/>
            <person name="Shen G."/>
            <person name="Guo B."/>
            <person name="Wei J."/>
            <person name="Xu J."/>
            <person name="St-Pierre B."/>
            <person name="Chen S."/>
            <person name="Sun C."/>
        </authorList>
    </citation>
    <scope>NUCLEOTIDE SEQUENCE [LARGE SCALE GENOMIC DNA]</scope>
</reference>